<feature type="region of interest" description="Disordered" evidence="4">
    <location>
        <begin position="387"/>
        <end position="473"/>
    </location>
</feature>
<keyword evidence="3" id="KW-0551">Lipid droplet</keyword>
<protein>
    <submittedName>
        <fullName evidence="6">Lipid storage droplets surface-binding protein 1-like isoform X1</fullName>
    </submittedName>
</protein>
<dbReference type="Proteomes" id="UP000695000">
    <property type="component" value="Unplaced"/>
</dbReference>
<accession>A0ABM1MCN0</accession>
<dbReference type="Pfam" id="PF03036">
    <property type="entry name" value="Perilipin"/>
    <property type="match status" value="1"/>
</dbReference>
<gene>
    <name evidence="6" type="primary">LOC108559534</name>
</gene>
<sequence>MCSDQRRRFNIATTKMHNQSKPRQLHLPKLQAVQRFNNFPIVESGWFYAGTVYNRIKNSNSLFCWTFDQAENSIYNVIDTASPAVFLFEGPISKIDQIICKSLDIVEQKVPSIHLPPKMIYSNTKQYVSDVGEKIVRPVLKRADSVKQIGNSVLASKYTAFAADKLDGALDIADKYVEKYLPADVFDSQGNEDVASEPVVGPAGKAIQTSQHMYRFSKKLQRRLTKRTLLEAKALKDQSAEAIHVLVYVAELIATDPKMALQKGRELWMSLSKDEPENQARPENMEQLIVLLTRETARRVVHLVNFTAQGVGKIPRRVSRLVHGIANSCFQLLDTILKRVHLDAIGQSVWTSAKTNAQKLTVVLKQLNIRTTDLLDQLVQQLAQQSQQSQQQQKKTTSVSITNSSPEVETKPMDRSWTSPSSPKNPQSTTYQHQQSSSIIQDTLRPPPVTRTQLKATHRSVPNVSNGEFVVKS</sequence>
<dbReference type="InterPro" id="IPR004279">
    <property type="entry name" value="Perilipin"/>
</dbReference>
<evidence type="ECO:0000256" key="1">
    <source>
        <dbReference type="ARBA" id="ARBA00004502"/>
    </source>
</evidence>
<name>A0ABM1MCN0_NICVS</name>
<comment type="similarity">
    <text evidence="2">Belongs to the perilipin family.</text>
</comment>
<evidence type="ECO:0000313" key="6">
    <source>
        <dbReference type="RefSeq" id="XP_017772330.1"/>
    </source>
</evidence>
<dbReference type="PANTHER" id="PTHR14024">
    <property type="entry name" value="PERILIPIN"/>
    <property type="match status" value="1"/>
</dbReference>
<dbReference type="PANTHER" id="PTHR14024:SF49">
    <property type="entry name" value="LIPID STORAGE DROPLETS SURFACE-BINDING PROTEIN 1"/>
    <property type="match status" value="1"/>
</dbReference>
<keyword evidence="5" id="KW-1185">Reference proteome</keyword>
<feature type="compositionally biased region" description="Low complexity" evidence="4">
    <location>
        <begin position="387"/>
        <end position="400"/>
    </location>
</feature>
<feature type="compositionally biased region" description="Low complexity" evidence="4">
    <location>
        <begin position="427"/>
        <end position="441"/>
    </location>
</feature>
<feature type="compositionally biased region" description="Polar residues" evidence="4">
    <location>
        <begin position="450"/>
        <end position="466"/>
    </location>
</feature>
<organism evidence="5 6">
    <name type="scientific">Nicrophorus vespilloides</name>
    <name type="common">Boreal carrion beetle</name>
    <dbReference type="NCBI Taxonomy" id="110193"/>
    <lineage>
        <taxon>Eukaryota</taxon>
        <taxon>Metazoa</taxon>
        <taxon>Ecdysozoa</taxon>
        <taxon>Arthropoda</taxon>
        <taxon>Hexapoda</taxon>
        <taxon>Insecta</taxon>
        <taxon>Pterygota</taxon>
        <taxon>Neoptera</taxon>
        <taxon>Endopterygota</taxon>
        <taxon>Coleoptera</taxon>
        <taxon>Polyphaga</taxon>
        <taxon>Staphyliniformia</taxon>
        <taxon>Silphidae</taxon>
        <taxon>Nicrophorinae</taxon>
        <taxon>Nicrophorus</taxon>
    </lineage>
</organism>
<evidence type="ECO:0000256" key="2">
    <source>
        <dbReference type="ARBA" id="ARBA00006311"/>
    </source>
</evidence>
<dbReference type="GeneID" id="108559534"/>
<evidence type="ECO:0000256" key="4">
    <source>
        <dbReference type="SAM" id="MobiDB-lite"/>
    </source>
</evidence>
<evidence type="ECO:0000313" key="5">
    <source>
        <dbReference type="Proteomes" id="UP000695000"/>
    </source>
</evidence>
<proteinExistence type="inferred from homology"/>
<evidence type="ECO:0000256" key="3">
    <source>
        <dbReference type="ARBA" id="ARBA00022677"/>
    </source>
</evidence>
<feature type="compositionally biased region" description="Polar residues" evidence="4">
    <location>
        <begin position="416"/>
        <end position="426"/>
    </location>
</feature>
<dbReference type="RefSeq" id="XP_017772330.1">
    <property type="nucleotide sequence ID" value="XM_017916841.1"/>
</dbReference>
<reference evidence="6" key="1">
    <citation type="submission" date="2025-08" db="UniProtKB">
        <authorList>
            <consortium name="RefSeq"/>
        </authorList>
    </citation>
    <scope>IDENTIFICATION</scope>
    <source>
        <tissue evidence="6">Whole Larva</tissue>
    </source>
</reference>
<comment type="subcellular location">
    <subcellularLocation>
        <location evidence="1">Lipid droplet</location>
    </subcellularLocation>
</comment>